<dbReference type="InterPro" id="IPR015424">
    <property type="entry name" value="PyrdxlP-dep_Trfase"/>
</dbReference>
<evidence type="ECO:0000313" key="10">
    <source>
        <dbReference type="Proteomes" id="UP000778970"/>
    </source>
</evidence>
<dbReference type="CDD" id="cd00609">
    <property type="entry name" value="AAT_like"/>
    <property type="match status" value="1"/>
</dbReference>
<dbReference type="Proteomes" id="UP000778970">
    <property type="component" value="Unassembled WGS sequence"/>
</dbReference>
<gene>
    <name evidence="9" type="ORF">CKO21_14950</name>
</gene>
<evidence type="ECO:0000313" key="9">
    <source>
        <dbReference type="EMBL" id="MBK1698545.1"/>
    </source>
</evidence>
<dbReference type="GO" id="GO:0030170">
    <property type="term" value="F:pyridoxal phosphate binding"/>
    <property type="evidence" value="ECO:0007669"/>
    <property type="project" value="InterPro"/>
</dbReference>
<dbReference type="NCBIfam" id="NF005732">
    <property type="entry name" value="PRK07550.1"/>
    <property type="match status" value="1"/>
</dbReference>
<reference evidence="9" key="1">
    <citation type="submission" date="2017-08" db="EMBL/GenBank/DDBJ databases">
        <authorList>
            <person name="Imhoff J.F."/>
            <person name="Rahn T."/>
            <person name="Kuenzel S."/>
            <person name="Neulinger S.C."/>
        </authorList>
    </citation>
    <scope>NUCLEOTIDE SEQUENCE</scope>
    <source>
        <strain evidence="9">DSM 9154</strain>
    </source>
</reference>
<dbReference type="EC" id="2.6.1.-" evidence="7"/>
<dbReference type="GO" id="GO:0006520">
    <property type="term" value="P:amino acid metabolic process"/>
    <property type="evidence" value="ECO:0007669"/>
    <property type="project" value="InterPro"/>
</dbReference>
<sequence>MAYRLNPVMDAVTPPPIAEAQGWLAERVDDGRPLLDLAQAVPSDPPPEGLRRHLARTVSEPAGHGYTPILGRADLRAAVARHMADQYAGEVAAENVAITAGCNQAFCYAVDAVAGPGDEVILPVPYYFNHQMWLEMQGIRPVHLPCDMDAGACPDPAQAEALIGPGSRAIVLVTPNNPTGAVYPPEVIDAFFELAKRHDLALIVDETYKDFLPSDRAPHGLLARSDWPKALIQLYSFSKTYSLTGHRLGAMLAHPDTLGAVAKMADCVAICPPVGAQAAGLYALSHLQAHRRRRRVQMAERVDALRAAFAARPECGYALVSAGAYFAYLRHPFDGVDAHEVARTLVRRHGVLALPGDMFGPGQGAYLRLAFANLQADAFPDLTARLQESAEARTCA</sequence>
<evidence type="ECO:0000256" key="4">
    <source>
        <dbReference type="ARBA" id="ARBA00022679"/>
    </source>
</evidence>
<keyword evidence="10" id="KW-1185">Reference proteome</keyword>
<keyword evidence="3 7" id="KW-0032">Aminotransferase</keyword>
<dbReference type="RefSeq" id="WP_027289548.1">
    <property type="nucleotide sequence ID" value="NZ_NRRE01000028.1"/>
</dbReference>
<name>A0A934V1D8_9PROT</name>
<dbReference type="PANTHER" id="PTHR46383:SF1">
    <property type="entry name" value="ASPARTATE AMINOTRANSFERASE"/>
    <property type="match status" value="1"/>
</dbReference>
<dbReference type="Gene3D" id="3.40.640.10">
    <property type="entry name" value="Type I PLP-dependent aspartate aminotransferase-like (Major domain)"/>
    <property type="match status" value="1"/>
</dbReference>
<dbReference type="PANTHER" id="PTHR46383">
    <property type="entry name" value="ASPARTATE AMINOTRANSFERASE"/>
    <property type="match status" value="1"/>
</dbReference>
<protein>
    <recommendedName>
        <fullName evidence="7">Aminotransferase</fullName>
        <ecNumber evidence="7">2.6.1.-</ecNumber>
    </recommendedName>
</protein>
<dbReference type="InterPro" id="IPR004838">
    <property type="entry name" value="NHTrfase_class1_PyrdxlP-BS"/>
</dbReference>
<comment type="caution">
    <text evidence="9">The sequence shown here is derived from an EMBL/GenBank/DDBJ whole genome shotgun (WGS) entry which is preliminary data.</text>
</comment>
<dbReference type="EMBL" id="NRRE01000028">
    <property type="protein sequence ID" value="MBK1698545.1"/>
    <property type="molecule type" value="Genomic_DNA"/>
</dbReference>
<dbReference type="SUPFAM" id="SSF53383">
    <property type="entry name" value="PLP-dependent transferases"/>
    <property type="match status" value="1"/>
</dbReference>
<organism evidence="9 10">
    <name type="scientific">Rhodovibrio salinarum</name>
    <dbReference type="NCBI Taxonomy" id="1087"/>
    <lineage>
        <taxon>Bacteria</taxon>
        <taxon>Pseudomonadati</taxon>
        <taxon>Pseudomonadota</taxon>
        <taxon>Alphaproteobacteria</taxon>
        <taxon>Rhodospirillales</taxon>
        <taxon>Rhodovibrionaceae</taxon>
        <taxon>Rhodovibrio</taxon>
    </lineage>
</organism>
<dbReference type="InterPro" id="IPR004839">
    <property type="entry name" value="Aminotransferase_I/II_large"/>
</dbReference>
<evidence type="ECO:0000256" key="5">
    <source>
        <dbReference type="ARBA" id="ARBA00022898"/>
    </source>
</evidence>
<feature type="domain" description="Aminotransferase class I/classII large" evidence="8">
    <location>
        <begin position="34"/>
        <end position="378"/>
    </location>
</feature>
<accession>A0A934V1D8</accession>
<proteinExistence type="inferred from homology"/>
<keyword evidence="4 7" id="KW-0808">Transferase</keyword>
<dbReference type="InterPro" id="IPR050596">
    <property type="entry name" value="AspAT/PAT-like"/>
</dbReference>
<dbReference type="InterPro" id="IPR015421">
    <property type="entry name" value="PyrdxlP-dep_Trfase_major"/>
</dbReference>
<dbReference type="AlphaFoldDB" id="A0A934V1D8"/>
<evidence type="ECO:0000259" key="8">
    <source>
        <dbReference type="Pfam" id="PF00155"/>
    </source>
</evidence>
<evidence type="ECO:0000256" key="3">
    <source>
        <dbReference type="ARBA" id="ARBA00022576"/>
    </source>
</evidence>
<dbReference type="PROSITE" id="PS00105">
    <property type="entry name" value="AA_TRANSFER_CLASS_1"/>
    <property type="match status" value="1"/>
</dbReference>
<comment type="similarity">
    <text evidence="2 7">Belongs to the class-I pyridoxal-phosphate-dependent aminotransferase family.</text>
</comment>
<dbReference type="GO" id="GO:0004069">
    <property type="term" value="F:L-aspartate:2-oxoglutarate aminotransferase activity"/>
    <property type="evidence" value="ECO:0007669"/>
    <property type="project" value="UniProtKB-EC"/>
</dbReference>
<keyword evidence="5" id="KW-0663">Pyridoxal phosphate</keyword>
<evidence type="ECO:0000256" key="1">
    <source>
        <dbReference type="ARBA" id="ARBA00001933"/>
    </source>
</evidence>
<evidence type="ECO:0000256" key="6">
    <source>
        <dbReference type="ARBA" id="ARBA00049185"/>
    </source>
</evidence>
<comment type="catalytic activity">
    <reaction evidence="6">
        <text>L-aspartate + 2-oxoglutarate = oxaloacetate + L-glutamate</text>
        <dbReference type="Rhea" id="RHEA:21824"/>
        <dbReference type="ChEBI" id="CHEBI:16452"/>
        <dbReference type="ChEBI" id="CHEBI:16810"/>
        <dbReference type="ChEBI" id="CHEBI:29985"/>
        <dbReference type="ChEBI" id="CHEBI:29991"/>
        <dbReference type="EC" id="2.6.1.1"/>
    </reaction>
</comment>
<evidence type="ECO:0000256" key="7">
    <source>
        <dbReference type="RuleBase" id="RU000481"/>
    </source>
</evidence>
<evidence type="ECO:0000256" key="2">
    <source>
        <dbReference type="ARBA" id="ARBA00007441"/>
    </source>
</evidence>
<comment type="cofactor">
    <cofactor evidence="1 7">
        <name>pyridoxal 5'-phosphate</name>
        <dbReference type="ChEBI" id="CHEBI:597326"/>
    </cofactor>
</comment>
<reference evidence="9" key="2">
    <citation type="journal article" date="2020" name="Microorganisms">
        <title>Osmotic Adaptation and Compatible Solute Biosynthesis of Phototrophic Bacteria as Revealed from Genome Analyses.</title>
        <authorList>
            <person name="Imhoff J.F."/>
            <person name="Rahn T."/>
            <person name="Kunzel S."/>
            <person name="Keller A."/>
            <person name="Neulinger S.C."/>
        </authorList>
    </citation>
    <scope>NUCLEOTIDE SEQUENCE</scope>
    <source>
        <strain evidence="9">DSM 9154</strain>
    </source>
</reference>
<dbReference type="Pfam" id="PF00155">
    <property type="entry name" value="Aminotran_1_2"/>
    <property type="match status" value="1"/>
</dbReference>